<organism evidence="3">
    <name type="scientific">Odontella aurita</name>
    <dbReference type="NCBI Taxonomy" id="265563"/>
    <lineage>
        <taxon>Eukaryota</taxon>
        <taxon>Sar</taxon>
        <taxon>Stramenopiles</taxon>
        <taxon>Ochrophyta</taxon>
        <taxon>Bacillariophyta</taxon>
        <taxon>Mediophyceae</taxon>
        <taxon>Biddulphiophycidae</taxon>
        <taxon>Eupodiscales</taxon>
        <taxon>Odontellaceae</taxon>
        <taxon>Odontella</taxon>
    </lineage>
</organism>
<evidence type="ECO:0000313" key="2">
    <source>
        <dbReference type="EMBL" id="CAE2287798.1"/>
    </source>
</evidence>
<feature type="region of interest" description="Disordered" evidence="1">
    <location>
        <begin position="153"/>
        <end position="209"/>
    </location>
</feature>
<feature type="compositionally biased region" description="Low complexity" evidence="1">
    <location>
        <begin position="44"/>
        <end position="59"/>
    </location>
</feature>
<feature type="compositionally biased region" description="Basic and acidic residues" evidence="1">
    <location>
        <begin position="127"/>
        <end position="143"/>
    </location>
</feature>
<reference evidence="3" key="1">
    <citation type="submission" date="2021-01" db="EMBL/GenBank/DDBJ databases">
        <authorList>
            <person name="Corre E."/>
            <person name="Pelletier E."/>
            <person name="Niang G."/>
            <person name="Scheremetjew M."/>
            <person name="Finn R."/>
            <person name="Kale V."/>
            <person name="Holt S."/>
            <person name="Cochrane G."/>
            <person name="Meng A."/>
            <person name="Brown T."/>
            <person name="Cohen L."/>
        </authorList>
    </citation>
    <scope>NUCLEOTIDE SEQUENCE</scope>
    <source>
        <strain evidence="3">Isolate 1302-5</strain>
    </source>
</reference>
<accession>A0A6U6L923</accession>
<sequence length="216" mass="21923">MADGDKWAALREHCESGRVKQRSFTGCHDGESPFAPRAKGLGGSDSQLQPPGSSSSGTPGRRRQRVKALSMPALHEAFAQQESNTTASGRARGGSLGSGGSDRWAALHEHCASGRVKQRSFAGTDHELFRGKGEGDGSSRDFFDLGGTVIREETFESDGDGNAKEGGTTGTASVAPNPSAAPAPASAPAPTPSAAPAPASASTPATADTGCSCVLL</sequence>
<evidence type="ECO:0000313" key="3">
    <source>
        <dbReference type="EMBL" id="CAE2287800.1"/>
    </source>
</evidence>
<proteinExistence type="predicted"/>
<dbReference type="EMBL" id="HBKQ01060702">
    <property type="protein sequence ID" value="CAE2287798.1"/>
    <property type="molecule type" value="Transcribed_RNA"/>
</dbReference>
<evidence type="ECO:0000256" key="1">
    <source>
        <dbReference type="SAM" id="MobiDB-lite"/>
    </source>
</evidence>
<dbReference type="AlphaFoldDB" id="A0A6U6L923"/>
<gene>
    <name evidence="2" type="ORF">OAUR00152_LOCUS41388</name>
    <name evidence="3" type="ORF">OAUR00152_LOCUS41389</name>
</gene>
<protein>
    <submittedName>
        <fullName evidence="3">Uncharacterized protein</fullName>
    </submittedName>
</protein>
<feature type="compositionally biased region" description="Low complexity" evidence="1">
    <location>
        <begin position="196"/>
        <end position="207"/>
    </location>
</feature>
<feature type="compositionally biased region" description="Pro residues" evidence="1">
    <location>
        <begin position="179"/>
        <end position="195"/>
    </location>
</feature>
<dbReference type="EMBL" id="HBKQ01060703">
    <property type="protein sequence ID" value="CAE2287800.1"/>
    <property type="molecule type" value="Transcribed_RNA"/>
</dbReference>
<feature type="region of interest" description="Disordered" evidence="1">
    <location>
        <begin position="127"/>
        <end position="146"/>
    </location>
</feature>
<feature type="compositionally biased region" description="Gly residues" evidence="1">
    <location>
        <begin position="91"/>
        <end position="100"/>
    </location>
</feature>
<feature type="region of interest" description="Disordered" evidence="1">
    <location>
        <begin position="15"/>
        <end position="102"/>
    </location>
</feature>
<name>A0A6U6L923_9STRA</name>